<dbReference type="AlphaFoldDB" id="A0AA45R3Z4"/>
<organism evidence="1 2">
    <name type="scientific">Actinosynnema pretiosum subsp. pretiosum</name>
    <dbReference type="NCBI Taxonomy" id="103721"/>
    <lineage>
        <taxon>Bacteria</taxon>
        <taxon>Bacillati</taxon>
        <taxon>Actinomycetota</taxon>
        <taxon>Actinomycetes</taxon>
        <taxon>Pseudonocardiales</taxon>
        <taxon>Pseudonocardiaceae</taxon>
        <taxon>Actinosynnema</taxon>
    </lineage>
</organism>
<dbReference type="SUPFAM" id="SSF81301">
    <property type="entry name" value="Nucleotidyltransferase"/>
    <property type="match status" value="1"/>
</dbReference>
<sequence>MTGSRRREHILEILVHRARADDRISGAAVVGSAARGAEDEWSDIDLFFGVAAGHRLDDVVADWTRFAYDELSALHHFDTDSRLAVYRAFLLADLLELDLAFTPAAAFGPLGAGGFRVLFGEPVRRGPVDGGPDQTAGYAWHHVRHARVCIERGAGWQAEHWIGRLRDTGLALACRRLGLPVEFNKHVDRLPAEVTDAAREALVRDVSRDELRRCLRAATHLVLRELRLSNPEEARRLEGPLLDLVDAAGAPTRDLT</sequence>
<evidence type="ECO:0000313" key="1">
    <source>
        <dbReference type="EMBL" id="QUF04095.1"/>
    </source>
</evidence>
<dbReference type="CDD" id="cd05403">
    <property type="entry name" value="NT_KNTase_like"/>
    <property type="match status" value="1"/>
</dbReference>
<name>A0AA45R3Z4_9PSEU</name>
<dbReference type="Proteomes" id="UP000677152">
    <property type="component" value="Chromosome"/>
</dbReference>
<gene>
    <name evidence="1" type="ORF">KCV87_32935</name>
</gene>
<evidence type="ECO:0000313" key="2">
    <source>
        <dbReference type="Proteomes" id="UP000677152"/>
    </source>
</evidence>
<reference evidence="1" key="1">
    <citation type="submission" date="2021-04" db="EMBL/GenBank/DDBJ databases">
        <title>Genomic sequence of Actinosynnema pretiosum subsp. pretiosum ATCC 31280 (C-14919).</title>
        <authorList>
            <person name="Bai L."/>
            <person name="Wang X."/>
            <person name="Xiao Y."/>
        </authorList>
    </citation>
    <scope>NUCLEOTIDE SEQUENCE</scope>
    <source>
        <strain evidence="1">ATCC 31280</strain>
    </source>
</reference>
<dbReference type="InterPro" id="IPR043519">
    <property type="entry name" value="NT_sf"/>
</dbReference>
<dbReference type="Gene3D" id="3.30.460.10">
    <property type="entry name" value="Beta Polymerase, domain 2"/>
    <property type="match status" value="1"/>
</dbReference>
<accession>A0AA45R3Z4</accession>
<dbReference type="EMBL" id="CP073249">
    <property type="protein sequence ID" value="QUF04095.1"/>
    <property type="molecule type" value="Genomic_DNA"/>
</dbReference>
<protein>
    <submittedName>
        <fullName evidence="1">Nucleotidyltransferase domain-containing protein</fullName>
    </submittedName>
</protein>
<proteinExistence type="predicted"/>